<evidence type="ECO:0000256" key="3">
    <source>
        <dbReference type="ARBA" id="ARBA00022989"/>
    </source>
</evidence>
<protein>
    <recommendedName>
        <fullName evidence="6">Phosphate transport system permease protein</fullName>
    </recommendedName>
</protein>
<evidence type="ECO:0000313" key="8">
    <source>
        <dbReference type="EMBL" id="HGZ43654.1"/>
    </source>
</evidence>
<keyword evidence="2 5" id="KW-0812">Transmembrane</keyword>
<evidence type="ECO:0000259" key="7">
    <source>
        <dbReference type="PROSITE" id="PS50928"/>
    </source>
</evidence>
<dbReference type="AlphaFoldDB" id="A0A832I4V6"/>
<sequence>MSGVPNTIAGDRSTALARRGRRRWTEAFVSVVLRLCAFTAVAGLLLIMVFVFREALPILTDPEIQREASIAKFFATPLWQPVGDVPKYGLAPLLVGTLKVVMVAMLFAVPIGVLAAIFASEFAPPGAREALKPAIEILAGIPSVVLGFFALIVMASWLQGLTGSVSRLNALNAGIALALGVIPTIFTVCEDALRAVPRSYREASLALGASRWQTAWNVTLPAAAAGVAAGVLLGLARAVGETMIVLMASGNAALVSASPLDSVRTLSASIAAELAEVVFGSAHYSVLFFLGAILFVTTFVINVAAGLFVERLRRRLAGA</sequence>
<dbReference type="Pfam" id="PF00528">
    <property type="entry name" value="BPD_transp_1"/>
    <property type="match status" value="1"/>
</dbReference>
<dbReference type="InterPro" id="IPR000515">
    <property type="entry name" value="MetI-like"/>
</dbReference>
<dbReference type="Gene3D" id="1.10.3720.10">
    <property type="entry name" value="MetI-like"/>
    <property type="match status" value="1"/>
</dbReference>
<dbReference type="GO" id="GO:0006817">
    <property type="term" value="P:phosphate ion transport"/>
    <property type="evidence" value="ECO:0007669"/>
    <property type="project" value="UniProtKB-KW"/>
</dbReference>
<evidence type="ECO:0000256" key="4">
    <source>
        <dbReference type="ARBA" id="ARBA00023136"/>
    </source>
</evidence>
<evidence type="ECO:0000256" key="1">
    <source>
        <dbReference type="ARBA" id="ARBA00004141"/>
    </source>
</evidence>
<dbReference type="EMBL" id="DSQF01000019">
    <property type="protein sequence ID" value="HGZ43654.1"/>
    <property type="molecule type" value="Genomic_DNA"/>
</dbReference>
<comment type="function">
    <text evidence="6">Part of the binding-protein-dependent transport system for phosphate; probably responsible for the translocation of the substrate across the membrane.</text>
</comment>
<feature type="transmembrane region" description="Helical" evidence="5">
    <location>
        <begin position="135"/>
        <end position="158"/>
    </location>
</feature>
<keyword evidence="3 5" id="KW-1133">Transmembrane helix</keyword>
<keyword evidence="5" id="KW-0813">Transport</keyword>
<keyword evidence="6" id="KW-0592">Phosphate transport</keyword>
<evidence type="ECO:0000256" key="5">
    <source>
        <dbReference type="RuleBase" id="RU363032"/>
    </source>
</evidence>
<feature type="transmembrane region" description="Helical" evidence="5">
    <location>
        <begin position="170"/>
        <end position="193"/>
    </location>
</feature>
<dbReference type="GO" id="GO:0005886">
    <property type="term" value="C:plasma membrane"/>
    <property type="evidence" value="ECO:0007669"/>
    <property type="project" value="UniProtKB-SubCell"/>
</dbReference>
<evidence type="ECO:0000256" key="2">
    <source>
        <dbReference type="ARBA" id="ARBA00022692"/>
    </source>
</evidence>
<dbReference type="CDD" id="cd06261">
    <property type="entry name" value="TM_PBP2"/>
    <property type="match status" value="1"/>
</dbReference>
<gene>
    <name evidence="8" type="primary">pstC</name>
    <name evidence="8" type="ORF">ENR23_09550</name>
</gene>
<keyword evidence="4 5" id="KW-0472">Membrane</keyword>
<comment type="similarity">
    <text evidence="6">Belongs to the binding-protein-dependent transport system permease family. CysTW subfamily.</text>
</comment>
<dbReference type="PANTHER" id="PTHR42727:SF1">
    <property type="entry name" value="PHOSPHATE TRANSPORT SYSTEM PERMEASE"/>
    <property type="match status" value="1"/>
</dbReference>
<feature type="transmembrane region" description="Helical" evidence="5">
    <location>
        <begin position="27"/>
        <end position="52"/>
    </location>
</feature>
<dbReference type="NCBIfam" id="TIGR02138">
    <property type="entry name" value="phosphate_pstC"/>
    <property type="match status" value="1"/>
</dbReference>
<dbReference type="GO" id="GO:0005315">
    <property type="term" value="F:phosphate transmembrane transporter activity"/>
    <property type="evidence" value="ECO:0007669"/>
    <property type="project" value="InterPro"/>
</dbReference>
<comment type="caution">
    <text evidence="8">The sequence shown here is derived from an EMBL/GenBank/DDBJ whole genome shotgun (WGS) entry which is preliminary data.</text>
</comment>
<evidence type="ECO:0000256" key="6">
    <source>
        <dbReference type="RuleBase" id="RU363054"/>
    </source>
</evidence>
<proteinExistence type="inferred from homology"/>
<dbReference type="SUPFAM" id="SSF161098">
    <property type="entry name" value="MetI-like"/>
    <property type="match status" value="1"/>
</dbReference>
<organism evidence="8">
    <name type="scientific">Eiseniibacteriota bacterium</name>
    <dbReference type="NCBI Taxonomy" id="2212470"/>
    <lineage>
        <taxon>Bacteria</taxon>
        <taxon>Candidatus Eiseniibacteriota</taxon>
    </lineage>
</organism>
<dbReference type="PROSITE" id="PS50928">
    <property type="entry name" value="ABC_TM1"/>
    <property type="match status" value="1"/>
</dbReference>
<accession>A0A832I4V6</accession>
<feature type="transmembrane region" description="Helical" evidence="5">
    <location>
        <begin position="286"/>
        <end position="309"/>
    </location>
</feature>
<dbReference type="PANTHER" id="PTHR42727">
    <property type="entry name" value="PHOSPHATE TRANSPORT SYSTEM PERMEASE PROTEIN"/>
    <property type="match status" value="1"/>
</dbReference>
<reference evidence="8" key="1">
    <citation type="journal article" date="2020" name="mSystems">
        <title>Genome- and Community-Level Interaction Insights into Carbon Utilization and Element Cycling Functions of Hydrothermarchaeota in Hydrothermal Sediment.</title>
        <authorList>
            <person name="Zhou Z."/>
            <person name="Liu Y."/>
            <person name="Xu W."/>
            <person name="Pan J."/>
            <person name="Luo Z.H."/>
            <person name="Li M."/>
        </authorList>
    </citation>
    <scope>NUCLEOTIDE SEQUENCE [LARGE SCALE GENOMIC DNA]</scope>
    <source>
        <strain evidence="8">SpSt-381</strain>
    </source>
</reference>
<keyword evidence="6" id="KW-1003">Cell membrane</keyword>
<feature type="transmembrane region" description="Helical" evidence="5">
    <location>
        <begin position="214"/>
        <end position="236"/>
    </location>
</feature>
<dbReference type="InterPro" id="IPR011864">
    <property type="entry name" value="Phosphate_PstC"/>
</dbReference>
<feature type="transmembrane region" description="Helical" evidence="5">
    <location>
        <begin position="100"/>
        <end position="123"/>
    </location>
</feature>
<comment type="subcellular location">
    <subcellularLocation>
        <location evidence="5">Cell membrane</location>
        <topology evidence="5">Multi-pass membrane protein</topology>
    </subcellularLocation>
    <subcellularLocation>
        <location evidence="1">Membrane</location>
        <topology evidence="1">Multi-pass membrane protein</topology>
    </subcellularLocation>
</comment>
<name>A0A832I4V6_UNCEI</name>
<dbReference type="InterPro" id="IPR035906">
    <property type="entry name" value="MetI-like_sf"/>
</dbReference>
<feature type="domain" description="ABC transmembrane type-1" evidence="7">
    <location>
        <begin position="94"/>
        <end position="305"/>
    </location>
</feature>